<evidence type="ECO:0000256" key="1">
    <source>
        <dbReference type="SAM" id="Phobius"/>
    </source>
</evidence>
<feature type="transmembrane region" description="Helical" evidence="1">
    <location>
        <begin position="12"/>
        <end position="29"/>
    </location>
</feature>
<dbReference type="KEGG" id="osu:NT6N_19970"/>
<keyword evidence="1" id="KW-0812">Transmembrane</keyword>
<reference evidence="2" key="1">
    <citation type="submission" date="2024-07" db="EMBL/GenBank/DDBJ databases">
        <title>Complete genome sequence of Verrucomicrobiaceae bacterium NT6N.</title>
        <authorList>
            <person name="Huang C."/>
            <person name="Takami H."/>
            <person name="Hamasaki K."/>
        </authorList>
    </citation>
    <scope>NUCLEOTIDE SEQUENCE</scope>
    <source>
        <strain evidence="2">NT6N</strain>
    </source>
</reference>
<dbReference type="EMBL" id="AP026866">
    <property type="protein sequence ID" value="BDS06957.1"/>
    <property type="molecule type" value="Genomic_DNA"/>
</dbReference>
<dbReference type="PANTHER" id="PTHR34351">
    <property type="entry name" value="SLR1927 PROTEIN-RELATED"/>
    <property type="match status" value="1"/>
</dbReference>
<name>A0AAT9FLX5_9BACT</name>
<organism evidence="2">
    <name type="scientific">Oceaniferula spumae</name>
    <dbReference type="NCBI Taxonomy" id="2979115"/>
    <lineage>
        <taxon>Bacteria</taxon>
        <taxon>Pseudomonadati</taxon>
        <taxon>Verrucomicrobiota</taxon>
        <taxon>Verrucomicrobiia</taxon>
        <taxon>Verrucomicrobiales</taxon>
        <taxon>Verrucomicrobiaceae</taxon>
        <taxon>Oceaniferula</taxon>
    </lineage>
</organism>
<evidence type="ECO:0008006" key="3">
    <source>
        <dbReference type="Google" id="ProtNLM"/>
    </source>
</evidence>
<keyword evidence="1" id="KW-1133">Transmembrane helix</keyword>
<dbReference type="AlphaFoldDB" id="A0AAT9FLX5"/>
<dbReference type="PANTHER" id="PTHR34351:SF1">
    <property type="entry name" value="SLR1927 PROTEIN"/>
    <property type="match status" value="1"/>
</dbReference>
<evidence type="ECO:0000313" key="2">
    <source>
        <dbReference type="EMBL" id="BDS06957.1"/>
    </source>
</evidence>
<proteinExistence type="predicted"/>
<gene>
    <name evidence="2" type="ORF">NT6N_19970</name>
</gene>
<keyword evidence="1" id="KW-0472">Membrane</keyword>
<feature type="transmembrane region" description="Helical" evidence="1">
    <location>
        <begin position="35"/>
        <end position="55"/>
    </location>
</feature>
<protein>
    <recommendedName>
        <fullName evidence="3">DUF58 domain-containing protein</fullName>
    </recommendedName>
</protein>
<sequence>MKKRSPLTTRGAVLAGGSVALVAGGMLLADGFLIVLGLCGVVLLILAWLLGRISLKKMETKLMMPHRVSAGIPFDLELTLYNHRALFDGFNTEVRLNLLGAGGRKDGGASVEALAPWTASGSAARLKQQVTVRGRGFTESHPVQLTSSFPLGLFKLHRQLEIHHELTITPRPIVPLELNSDGSMHDAVPRSGCAAGHTFGEPRGIRPWQAGDSARHIHWPASARALARGHTLRVREYDPPGFHPDHCHVVFHSFATGGELLREDRFERALSLLAGSLTELQTNGIPWVLSADFNHWEPILCTSRKQLVECLCRLARVRRARGTEAHDLEQTLRSVSSDHTLMIISDMAPESWQHLLSKHPHTLIVDIRQVKYRNRTLQAATA</sequence>
<accession>A0AAT9FLX5</accession>